<evidence type="ECO:0000256" key="3">
    <source>
        <dbReference type="ARBA" id="ARBA00023015"/>
    </source>
</evidence>
<evidence type="ECO:0000256" key="5">
    <source>
        <dbReference type="ARBA" id="ARBA00023163"/>
    </source>
</evidence>
<feature type="region of interest" description="Disordered" evidence="7">
    <location>
        <begin position="268"/>
        <end position="322"/>
    </location>
</feature>
<dbReference type="PANTHER" id="PTHR47994:SF5">
    <property type="entry name" value="F14D16.11-RELATED"/>
    <property type="match status" value="1"/>
</dbReference>
<keyword evidence="2" id="KW-0677">Repeat</keyword>
<dbReference type="GO" id="GO:0010597">
    <property type="term" value="P:green leaf volatile biosynthetic process"/>
    <property type="evidence" value="ECO:0007669"/>
    <property type="project" value="UniProtKB-ARBA"/>
</dbReference>
<dbReference type="PROSITE" id="PS51294">
    <property type="entry name" value="HTH_MYB"/>
    <property type="match status" value="2"/>
</dbReference>
<dbReference type="OrthoDB" id="2143914at2759"/>
<dbReference type="Pfam" id="PF00249">
    <property type="entry name" value="Myb_DNA-binding"/>
    <property type="match status" value="2"/>
</dbReference>
<gene>
    <name evidence="10" type="ORF">CCAM_LOCUS3543</name>
</gene>
<dbReference type="CDD" id="cd00167">
    <property type="entry name" value="SANT"/>
    <property type="match status" value="2"/>
</dbReference>
<dbReference type="InterPro" id="IPR017930">
    <property type="entry name" value="Myb_dom"/>
</dbReference>
<feature type="domain" description="Myb-like" evidence="8">
    <location>
        <begin position="9"/>
        <end position="61"/>
    </location>
</feature>
<dbReference type="InterPro" id="IPR001005">
    <property type="entry name" value="SANT/Myb"/>
</dbReference>
<dbReference type="Gene3D" id="1.10.10.60">
    <property type="entry name" value="Homeodomain-like"/>
    <property type="match status" value="2"/>
</dbReference>
<evidence type="ECO:0000313" key="10">
    <source>
        <dbReference type="EMBL" id="VFQ61767.1"/>
    </source>
</evidence>
<keyword evidence="11" id="KW-1185">Reference proteome</keyword>
<evidence type="ECO:0000259" key="8">
    <source>
        <dbReference type="PROSITE" id="PS50090"/>
    </source>
</evidence>
<organism evidence="10 11">
    <name type="scientific">Cuscuta campestris</name>
    <dbReference type="NCBI Taxonomy" id="132261"/>
    <lineage>
        <taxon>Eukaryota</taxon>
        <taxon>Viridiplantae</taxon>
        <taxon>Streptophyta</taxon>
        <taxon>Embryophyta</taxon>
        <taxon>Tracheophyta</taxon>
        <taxon>Spermatophyta</taxon>
        <taxon>Magnoliopsida</taxon>
        <taxon>eudicotyledons</taxon>
        <taxon>Gunneridae</taxon>
        <taxon>Pentapetalae</taxon>
        <taxon>asterids</taxon>
        <taxon>lamiids</taxon>
        <taxon>Solanales</taxon>
        <taxon>Convolvulaceae</taxon>
        <taxon>Cuscuteae</taxon>
        <taxon>Cuscuta</taxon>
        <taxon>Cuscuta subgen. Grammica</taxon>
        <taxon>Cuscuta sect. Cleistogrammica</taxon>
    </lineage>
</organism>
<dbReference type="GO" id="GO:0005634">
    <property type="term" value="C:nucleus"/>
    <property type="evidence" value="ECO:0007669"/>
    <property type="project" value="UniProtKB-SubCell"/>
</dbReference>
<comment type="subcellular location">
    <subcellularLocation>
        <location evidence="1">Nucleus</location>
    </subcellularLocation>
</comment>
<dbReference type="InterPro" id="IPR015495">
    <property type="entry name" value="Myb_TF_plants"/>
</dbReference>
<dbReference type="PROSITE" id="PS50090">
    <property type="entry name" value="MYB_LIKE"/>
    <property type="match status" value="2"/>
</dbReference>
<reference evidence="10 11" key="1">
    <citation type="submission" date="2018-04" db="EMBL/GenBank/DDBJ databases">
        <authorList>
            <person name="Vogel A."/>
        </authorList>
    </citation>
    <scope>NUCLEOTIDE SEQUENCE [LARGE SCALE GENOMIC DNA]</scope>
</reference>
<name>A0A484KEY8_9ASTE</name>
<dbReference type="GO" id="GO:0051707">
    <property type="term" value="P:response to other organism"/>
    <property type="evidence" value="ECO:0007669"/>
    <property type="project" value="UniProtKB-ARBA"/>
</dbReference>
<dbReference type="GO" id="GO:0000976">
    <property type="term" value="F:transcription cis-regulatory region binding"/>
    <property type="evidence" value="ECO:0007669"/>
    <property type="project" value="UniProtKB-ARBA"/>
</dbReference>
<dbReference type="FunFam" id="1.10.10.60:FF:000394">
    <property type="entry name" value="MYB transcription factor"/>
    <property type="match status" value="1"/>
</dbReference>
<sequence length="344" mass="38197">MGRSPCCDKNELKKGPWTPEEDLKLIHYVQAHGPGSWRTLPKNAGLQRCGKSCRLRWTNYLRPDIKRGEFSFEEEETIIQLHSTLGNKWSAIAAKLPGRTDNEIKNYWNTHVKKRLLKSGIDPVTHTPCRLDLFDLSSLLHQQLGLQAAAALMNQPEAVMMTRSLLSSTLMTAATAAAQNNEYAPNIHHGHHGILMLLQKVLLQESLSNDRQMLFQRLLQENHALIMNGTHHHVSTCAVPDNMQPRHMSAAADTGSSVHTDDYGYNFGADEPHEPHLLRGKPWSPGAFGSSGTPLSSPAADSAAFVNNGGGSAEEEEEEKERDCCGDLRKLFEIPSDLDLEDLL</sequence>
<keyword evidence="6" id="KW-0539">Nucleus</keyword>
<feature type="domain" description="HTH myb-type" evidence="9">
    <location>
        <begin position="66"/>
        <end position="116"/>
    </location>
</feature>
<keyword evidence="4" id="KW-0238">DNA-binding</keyword>
<evidence type="ECO:0000259" key="9">
    <source>
        <dbReference type="PROSITE" id="PS51294"/>
    </source>
</evidence>
<feature type="domain" description="HTH myb-type" evidence="9">
    <location>
        <begin position="9"/>
        <end position="65"/>
    </location>
</feature>
<dbReference type="FunFam" id="1.10.10.60:FF:000001">
    <property type="entry name" value="MYB-related transcription factor"/>
    <property type="match status" value="1"/>
</dbReference>
<evidence type="ECO:0000313" key="11">
    <source>
        <dbReference type="Proteomes" id="UP000595140"/>
    </source>
</evidence>
<dbReference type="SUPFAM" id="SSF46689">
    <property type="entry name" value="Homeodomain-like"/>
    <property type="match status" value="1"/>
</dbReference>
<evidence type="ECO:0000256" key="1">
    <source>
        <dbReference type="ARBA" id="ARBA00004123"/>
    </source>
</evidence>
<accession>A0A484KEY8</accession>
<dbReference type="Proteomes" id="UP000595140">
    <property type="component" value="Unassembled WGS sequence"/>
</dbReference>
<dbReference type="EMBL" id="OOIL02000203">
    <property type="protein sequence ID" value="VFQ61767.1"/>
    <property type="molecule type" value="Genomic_DNA"/>
</dbReference>
<keyword evidence="3" id="KW-0805">Transcription regulation</keyword>
<evidence type="ECO:0000256" key="2">
    <source>
        <dbReference type="ARBA" id="ARBA00022737"/>
    </source>
</evidence>
<dbReference type="InterPro" id="IPR009057">
    <property type="entry name" value="Homeodomain-like_sf"/>
</dbReference>
<dbReference type="GO" id="GO:0080090">
    <property type="term" value="P:regulation of primary metabolic process"/>
    <property type="evidence" value="ECO:0007669"/>
    <property type="project" value="UniProtKB-ARBA"/>
</dbReference>
<evidence type="ECO:0000256" key="7">
    <source>
        <dbReference type="SAM" id="MobiDB-lite"/>
    </source>
</evidence>
<evidence type="ECO:0000256" key="6">
    <source>
        <dbReference type="ARBA" id="ARBA00023242"/>
    </source>
</evidence>
<keyword evidence="5" id="KW-0804">Transcription</keyword>
<dbReference type="AlphaFoldDB" id="A0A484KEY8"/>
<evidence type="ECO:0000256" key="4">
    <source>
        <dbReference type="ARBA" id="ARBA00023125"/>
    </source>
</evidence>
<proteinExistence type="predicted"/>
<feature type="domain" description="Myb-like" evidence="8">
    <location>
        <begin position="62"/>
        <end position="112"/>
    </location>
</feature>
<dbReference type="SMART" id="SM00717">
    <property type="entry name" value="SANT"/>
    <property type="match status" value="2"/>
</dbReference>
<protein>
    <submittedName>
        <fullName evidence="10">Uncharacterized protein</fullName>
    </submittedName>
</protein>
<dbReference type="PANTHER" id="PTHR47994">
    <property type="entry name" value="F14D16.11-RELATED"/>
    <property type="match status" value="1"/>
</dbReference>